<dbReference type="AlphaFoldDB" id="A0A2M4B7M8"/>
<sequence>MRLLFKSYHKVLFLLLVVMFRAGATIHLRDLSSADIIIWLRTSHTLDDTYYYLQFNYTFRYPASCYYQSYS</sequence>
<feature type="signal peptide" evidence="1">
    <location>
        <begin position="1"/>
        <end position="24"/>
    </location>
</feature>
<organism evidence="2">
    <name type="scientific">Anopheles triannulatus</name>
    <dbReference type="NCBI Taxonomy" id="58253"/>
    <lineage>
        <taxon>Eukaryota</taxon>
        <taxon>Metazoa</taxon>
        <taxon>Ecdysozoa</taxon>
        <taxon>Arthropoda</taxon>
        <taxon>Hexapoda</taxon>
        <taxon>Insecta</taxon>
        <taxon>Pterygota</taxon>
        <taxon>Neoptera</taxon>
        <taxon>Endopterygota</taxon>
        <taxon>Diptera</taxon>
        <taxon>Nematocera</taxon>
        <taxon>Culicoidea</taxon>
        <taxon>Culicidae</taxon>
        <taxon>Anophelinae</taxon>
        <taxon>Anopheles</taxon>
    </lineage>
</organism>
<keyword evidence="1" id="KW-0732">Signal</keyword>
<proteinExistence type="predicted"/>
<feature type="chain" id="PRO_5014766385" evidence="1">
    <location>
        <begin position="25"/>
        <end position="71"/>
    </location>
</feature>
<reference evidence="2" key="1">
    <citation type="submission" date="2018-01" db="EMBL/GenBank/DDBJ databases">
        <title>An insight into the sialome of Amazonian anophelines.</title>
        <authorList>
            <person name="Ribeiro J.M."/>
            <person name="Scarpassa V."/>
            <person name="Calvo E."/>
        </authorList>
    </citation>
    <scope>NUCLEOTIDE SEQUENCE</scope>
    <source>
        <tissue evidence="2">Salivary glands</tissue>
    </source>
</reference>
<name>A0A2M4B7M8_9DIPT</name>
<evidence type="ECO:0000313" key="2">
    <source>
        <dbReference type="EMBL" id="MBW49036.1"/>
    </source>
</evidence>
<dbReference type="EMBL" id="GGFK01015715">
    <property type="protein sequence ID" value="MBW49036.1"/>
    <property type="molecule type" value="Transcribed_RNA"/>
</dbReference>
<accession>A0A2M4B7M8</accession>
<evidence type="ECO:0000256" key="1">
    <source>
        <dbReference type="SAM" id="SignalP"/>
    </source>
</evidence>
<protein>
    <submittedName>
        <fullName evidence="2">Putative secreted protein</fullName>
    </submittedName>
</protein>